<dbReference type="Gene3D" id="2.40.10.10">
    <property type="entry name" value="Trypsin-like serine proteases"/>
    <property type="match status" value="2"/>
</dbReference>
<dbReference type="Proteomes" id="UP001295684">
    <property type="component" value="Unassembled WGS sequence"/>
</dbReference>
<accession>A0AAD1XCS8</accession>
<dbReference type="EMBL" id="CAMPGE010012754">
    <property type="protein sequence ID" value="CAI2371514.1"/>
    <property type="molecule type" value="Genomic_DNA"/>
</dbReference>
<reference evidence="2" key="1">
    <citation type="submission" date="2023-07" db="EMBL/GenBank/DDBJ databases">
        <authorList>
            <consortium name="AG Swart"/>
            <person name="Singh M."/>
            <person name="Singh A."/>
            <person name="Seah K."/>
            <person name="Emmerich C."/>
        </authorList>
    </citation>
    <scope>NUCLEOTIDE SEQUENCE</scope>
    <source>
        <strain evidence="2">DP1</strain>
    </source>
</reference>
<dbReference type="SUPFAM" id="SSF50494">
    <property type="entry name" value="Trypsin-like serine proteases"/>
    <property type="match status" value="1"/>
</dbReference>
<feature type="region of interest" description="Disordered" evidence="1">
    <location>
        <begin position="336"/>
        <end position="357"/>
    </location>
</feature>
<dbReference type="AlphaFoldDB" id="A0AAD1XCS8"/>
<evidence type="ECO:0000256" key="1">
    <source>
        <dbReference type="SAM" id="MobiDB-lite"/>
    </source>
</evidence>
<gene>
    <name evidence="2" type="ORF">ECRASSUSDP1_LOCUS12838</name>
</gene>
<dbReference type="InterPro" id="IPR009003">
    <property type="entry name" value="Peptidase_S1_PA"/>
</dbReference>
<organism evidence="2 3">
    <name type="scientific">Euplotes crassus</name>
    <dbReference type="NCBI Taxonomy" id="5936"/>
    <lineage>
        <taxon>Eukaryota</taxon>
        <taxon>Sar</taxon>
        <taxon>Alveolata</taxon>
        <taxon>Ciliophora</taxon>
        <taxon>Intramacronucleata</taxon>
        <taxon>Spirotrichea</taxon>
        <taxon>Hypotrichia</taxon>
        <taxon>Euplotida</taxon>
        <taxon>Euplotidae</taxon>
        <taxon>Moneuplotes</taxon>
    </lineage>
</organism>
<name>A0AAD1XCS8_EUPCR</name>
<comment type="caution">
    <text evidence="2">The sequence shown here is derived from an EMBL/GenBank/DDBJ whole genome shotgun (WGS) entry which is preliminary data.</text>
</comment>
<evidence type="ECO:0000313" key="2">
    <source>
        <dbReference type="EMBL" id="CAI2371514.1"/>
    </source>
</evidence>
<protein>
    <submittedName>
        <fullName evidence="2">Uncharacterized protein</fullName>
    </submittedName>
</protein>
<keyword evidence="3" id="KW-1185">Reference proteome</keyword>
<dbReference type="InterPro" id="IPR043504">
    <property type="entry name" value="Peptidase_S1_PA_chymotrypsin"/>
</dbReference>
<proteinExistence type="predicted"/>
<sequence>MGDCCTKGLDVNYDTAVWAKLDPAEIDDCLDEMHYYLHSSDKKSYMRKADQTLDADSRSSYYGEKSKRITPNYTDYSGVVALIVSEFEIDGESKKFITSGSIYIMEGVQKVFIITAASTFLHSYEAYGSPEFEYAKRATMFLARDGEKDYWVKTPLSSFKFHPNYLAHPGLYGGYDIAVASFDITKSKSFIKDLDAFKKMLAKITPSLPTTFKVMDGEEMFITGYPADCDGAMFQQRGIVFDQINIEDGISKLLVFRDLEMTKGMAGSPVMSISENKVQLIGVYIGKDETCGMHIVAGIAYNINKWILDLMKDKLLIEDFNTKMFPGKKYKSKIKARFAPTKEEDDPTSAEKMTKQEKDDDWLIVDIDEERSVDFKTIH</sequence>
<evidence type="ECO:0000313" key="3">
    <source>
        <dbReference type="Proteomes" id="UP001295684"/>
    </source>
</evidence>